<dbReference type="Gene3D" id="3.40.190.150">
    <property type="entry name" value="Bordetella uptake gene, domain 1"/>
    <property type="match status" value="1"/>
</dbReference>
<dbReference type="RefSeq" id="WP_143949853.1">
    <property type="nucleotide sequence ID" value="NZ_BAABMB010000008.1"/>
</dbReference>
<dbReference type="Gene3D" id="3.40.190.10">
    <property type="entry name" value="Periplasmic binding protein-like II"/>
    <property type="match status" value="1"/>
</dbReference>
<feature type="signal peptide" evidence="2">
    <location>
        <begin position="1"/>
        <end position="22"/>
    </location>
</feature>
<evidence type="ECO:0000256" key="2">
    <source>
        <dbReference type="SAM" id="SignalP"/>
    </source>
</evidence>
<accession>A0A556AEA8</accession>
<protein>
    <submittedName>
        <fullName evidence="3">Tripartite tricarboxylate transporter substrate binding protein</fullName>
    </submittedName>
</protein>
<dbReference type="AlphaFoldDB" id="A0A556AEA8"/>
<organism evidence="3 4">
    <name type="scientific">Verticiella sediminum</name>
    <dbReference type="NCBI Taxonomy" id="1247510"/>
    <lineage>
        <taxon>Bacteria</taxon>
        <taxon>Pseudomonadati</taxon>
        <taxon>Pseudomonadota</taxon>
        <taxon>Betaproteobacteria</taxon>
        <taxon>Burkholderiales</taxon>
        <taxon>Alcaligenaceae</taxon>
        <taxon>Verticiella</taxon>
    </lineage>
</organism>
<dbReference type="OrthoDB" id="9780943at2"/>
<dbReference type="InterPro" id="IPR042100">
    <property type="entry name" value="Bug_dom1"/>
</dbReference>
<dbReference type="PANTHER" id="PTHR42928">
    <property type="entry name" value="TRICARBOXYLATE-BINDING PROTEIN"/>
    <property type="match status" value="1"/>
</dbReference>
<dbReference type="Proteomes" id="UP000318405">
    <property type="component" value="Unassembled WGS sequence"/>
</dbReference>
<reference evidence="3 4" key="1">
    <citation type="submission" date="2019-07" db="EMBL/GenBank/DDBJ databases">
        <title>Qingshengfaniella alkalisoli gen. nov., sp. nov., isolated from saline soil.</title>
        <authorList>
            <person name="Xu L."/>
            <person name="Huang X.-X."/>
            <person name="Sun J.-Q."/>
        </authorList>
    </citation>
    <scope>NUCLEOTIDE SEQUENCE [LARGE SCALE GENOMIC DNA]</scope>
    <source>
        <strain evidence="3 4">DSM 27279</strain>
    </source>
</reference>
<dbReference type="EMBL" id="VLTJ01000037">
    <property type="protein sequence ID" value="TSH91228.1"/>
    <property type="molecule type" value="Genomic_DNA"/>
</dbReference>
<gene>
    <name evidence="3" type="ORF">FOZ76_18965</name>
</gene>
<name>A0A556AEA8_9BURK</name>
<keyword evidence="2" id="KW-0732">Signal</keyword>
<keyword evidence="4" id="KW-1185">Reference proteome</keyword>
<dbReference type="CDD" id="cd07012">
    <property type="entry name" value="PBP2_Bug_TTT"/>
    <property type="match status" value="1"/>
</dbReference>
<feature type="chain" id="PRO_5022127753" evidence="2">
    <location>
        <begin position="23"/>
        <end position="322"/>
    </location>
</feature>
<evidence type="ECO:0000313" key="4">
    <source>
        <dbReference type="Proteomes" id="UP000318405"/>
    </source>
</evidence>
<comment type="caution">
    <text evidence="3">The sequence shown here is derived from an EMBL/GenBank/DDBJ whole genome shotgun (WGS) entry which is preliminary data.</text>
</comment>
<evidence type="ECO:0000256" key="1">
    <source>
        <dbReference type="ARBA" id="ARBA00006987"/>
    </source>
</evidence>
<dbReference type="InterPro" id="IPR005064">
    <property type="entry name" value="BUG"/>
</dbReference>
<sequence>MIGHPRLAALLGAFALTASAHAAFPERPITFIVPFPPGGSTDTPSRIVAEKMAGILGQPIVVENRAGASGQIGAFAAARAKPDGYTMVMIASATHTLPGVTGKTLPYDPVKDFRAVGTFVTLPLALVGNVGLPATSLAELVPYLRENGDRIAIGVPSTGSVAHFSAEKFLAAAKAHPVIAHYQGDSAILTDLIGGNIQLGVFSGSSAAPMVASGKVRGYAVAGATRLPMLPDVPTVAEAGMPDVMLEAWYGIAVPAGTPDETIATLNDALKQALADPQTAQALRERGFQPKYSSAADLDRTLVEEPKAWEALVRENQITFKQ</sequence>
<dbReference type="PIRSF" id="PIRSF017082">
    <property type="entry name" value="YflP"/>
    <property type="match status" value="1"/>
</dbReference>
<comment type="similarity">
    <text evidence="1">Belongs to the UPF0065 (bug) family.</text>
</comment>
<evidence type="ECO:0000313" key="3">
    <source>
        <dbReference type="EMBL" id="TSH91228.1"/>
    </source>
</evidence>
<proteinExistence type="inferred from homology"/>
<dbReference type="PANTHER" id="PTHR42928:SF5">
    <property type="entry name" value="BLR1237 PROTEIN"/>
    <property type="match status" value="1"/>
</dbReference>
<dbReference type="SUPFAM" id="SSF53850">
    <property type="entry name" value="Periplasmic binding protein-like II"/>
    <property type="match status" value="1"/>
</dbReference>
<dbReference type="Pfam" id="PF03401">
    <property type="entry name" value="TctC"/>
    <property type="match status" value="1"/>
</dbReference>